<dbReference type="GO" id="GO:0005886">
    <property type="term" value="C:plasma membrane"/>
    <property type="evidence" value="ECO:0007669"/>
    <property type="project" value="TreeGrafter"/>
</dbReference>
<dbReference type="InterPro" id="IPR036291">
    <property type="entry name" value="NAD(P)-bd_dom_sf"/>
</dbReference>
<protein>
    <submittedName>
        <fullName evidence="12">Sodium:proton exchanger</fullName>
    </submittedName>
</protein>
<evidence type="ECO:0000259" key="11">
    <source>
        <dbReference type="PROSITE" id="PS51201"/>
    </source>
</evidence>
<feature type="transmembrane region" description="Helical" evidence="10">
    <location>
        <begin position="326"/>
        <end position="345"/>
    </location>
</feature>
<evidence type="ECO:0000313" key="13">
    <source>
        <dbReference type="Proteomes" id="UP000319979"/>
    </source>
</evidence>
<feature type="transmembrane region" description="Helical" evidence="10">
    <location>
        <begin position="145"/>
        <end position="168"/>
    </location>
</feature>
<sequence length="570" mass="62161">MEVFVQILLLLAVTILIVVGFQRLHAPTSLAYLLVGVILGPYTIGPTIVLAEFDAISEFGVVFLLFTIGLNYSLPQLRMLRGQVLTLGSGQVVFTTLFVTLLLWLCGLTPAVAFVFGAVFAQSSTTIMSSLLNESGETNTQHGRFGLAMSVFQDVTAVPFLVLIPLLGTALALDTLMLNLGWAMLKVIWAFALVILLGKWLLRPLFHLVSQKRSSEIFTLTVLLVALLAAWTTDSLGLSLAFGGFLAGMILGETEFRHQVESSIRPFRDVLLGLFFIAIGMRFDPFALPPIWHWALLGALVIIGSKIVIVFLLLRKNATPKVALQTGLLLAVGGEFGLALVAIAMDSTVMSAELSQIAITAVLLSMVIGAVLIRFNQQIAALVFKDIHNGAYDSPDFSDTPTPQVVIGGYGRVGHTIAVLLESRGIPYIAFDNDPHRVQFGREQEKHAVYYGEISDHELLDAIHIQQVALVIITVDGHDVVWSTLKLLRQLCPQVPVIARARDLESSIRLRDAGAVKAYPETIESSLHLGQTALQILGVPDTEIDTLIQGVRDRGYITVLNDNEQNETHQ</sequence>
<keyword evidence="8" id="KW-0406">Ion transport</keyword>
<dbReference type="GO" id="GO:1902600">
    <property type="term" value="P:proton transmembrane transport"/>
    <property type="evidence" value="ECO:0007669"/>
    <property type="project" value="InterPro"/>
</dbReference>
<dbReference type="Pfam" id="PF02254">
    <property type="entry name" value="TrkA_N"/>
    <property type="match status" value="1"/>
</dbReference>
<keyword evidence="3" id="KW-0050">Antiport</keyword>
<gene>
    <name evidence="12" type="ORF">FLM02_15210</name>
</gene>
<comment type="caution">
    <text evidence="12">The sequence shown here is derived from an EMBL/GenBank/DDBJ whole genome shotgun (WGS) entry which is preliminary data.</text>
</comment>
<feature type="domain" description="RCK N-terminal" evidence="11">
    <location>
        <begin position="402"/>
        <end position="520"/>
    </location>
</feature>
<organism evidence="12 13">
    <name type="scientific">Vibrio cholerae</name>
    <dbReference type="NCBI Taxonomy" id="666"/>
    <lineage>
        <taxon>Bacteria</taxon>
        <taxon>Pseudomonadati</taxon>
        <taxon>Pseudomonadota</taxon>
        <taxon>Gammaproteobacteria</taxon>
        <taxon>Vibrionales</taxon>
        <taxon>Vibrionaceae</taxon>
        <taxon>Vibrio</taxon>
    </lineage>
</organism>
<keyword evidence="5 10" id="KW-0812">Transmembrane</keyword>
<evidence type="ECO:0000256" key="1">
    <source>
        <dbReference type="ARBA" id="ARBA00004127"/>
    </source>
</evidence>
<dbReference type="GO" id="GO:0015297">
    <property type="term" value="F:antiporter activity"/>
    <property type="evidence" value="ECO:0007669"/>
    <property type="project" value="UniProtKB-KW"/>
</dbReference>
<keyword evidence="6" id="KW-0630">Potassium</keyword>
<comment type="subcellular location">
    <subcellularLocation>
        <location evidence="1">Endomembrane system</location>
        <topology evidence="1">Multi-pass membrane protein</topology>
    </subcellularLocation>
</comment>
<evidence type="ECO:0000256" key="2">
    <source>
        <dbReference type="ARBA" id="ARBA00022448"/>
    </source>
</evidence>
<dbReference type="InterPro" id="IPR006153">
    <property type="entry name" value="Cation/H_exchanger_TM"/>
</dbReference>
<dbReference type="EMBL" id="VIOS01000071">
    <property type="protein sequence ID" value="TQP10774.1"/>
    <property type="molecule type" value="Genomic_DNA"/>
</dbReference>
<feature type="transmembrane region" description="Helical" evidence="10">
    <location>
        <begin position="214"/>
        <end position="231"/>
    </location>
</feature>
<proteinExistence type="predicted"/>
<dbReference type="PROSITE" id="PS51201">
    <property type="entry name" value="RCK_N"/>
    <property type="match status" value="1"/>
</dbReference>
<dbReference type="InterPro" id="IPR003148">
    <property type="entry name" value="RCK_N"/>
</dbReference>
<dbReference type="FunFam" id="3.40.50.720:FF:000036">
    <property type="entry name" value="Glutathione-regulated potassium-efflux system protein KefB"/>
    <property type="match status" value="1"/>
</dbReference>
<accession>A0A544BL16</accession>
<dbReference type="SUPFAM" id="SSF51735">
    <property type="entry name" value="NAD(P)-binding Rossmann-fold domains"/>
    <property type="match status" value="1"/>
</dbReference>
<evidence type="ECO:0000256" key="8">
    <source>
        <dbReference type="ARBA" id="ARBA00023065"/>
    </source>
</evidence>
<dbReference type="InterPro" id="IPR038770">
    <property type="entry name" value="Na+/solute_symporter_sf"/>
</dbReference>
<dbReference type="RefSeq" id="WP_142541104.1">
    <property type="nucleotide sequence ID" value="NZ_JAJPED010000007.1"/>
</dbReference>
<evidence type="ECO:0000256" key="9">
    <source>
        <dbReference type="ARBA" id="ARBA00023136"/>
    </source>
</evidence>
<feature type="transmembrane region" description="Helical" evidence="10">
    <location>
        <begin position="357"/>
        <end position="375"/>
    </location>
</feature>
<keyword evidence="7 10" id="KW-1133">Transmembrane helix</keyword>
<dbReference type="PANTHER" id="PTHR46157">
    <property type="entry name" value="K(+) EFFLUX ANTIPORTER 3, CHLOROPLASTIC"/>
    <property type="match status" value="1"/>
</dbReference>
<evidence type="ECO:0000256" key="6">
    <source>
        <dbReference type="ARBA" id="ARBA00022958"/>
    </source>
</evidence>
<dbReference type="GO" id="GO:0006813">
    <property type="term" value="P:potassium ion transport"/>
    <property type="evidence" value="ECO:0007669"/>
    <property type="project" value="UniProtKB-KW"/>
</dbReference>
<name>A0A544BL16_VIBCL</name>
<dbReference type="Gene3D" id="3.40.50.720">
    <property type="entry name" value="NAD(P)-binding Rossmann-like Domain"/>
    <property type="match status" value="1"/>
</dbReference>
<keyword evidence="2" id="KW-0813">Transport</keyword>
<keyword evidence="4" id="KW-0633">Potassium transport</keyword>
<feature type="transmembrane region" description="Helical" evidence="10">
    <location>
        <begin position="31"/>
        <end position="49"/>
    </location>
</feature>
<dbReference type="Proteomes" id="UP000319979">
    <property type="component" value="Unassembled WGS sequence"/>
</dbReference>
<evidence type="ECO:0000256" key="7">
    <source>
        <dbReference type="ARBA" id="ARBA00022989"/>
    </source>
</evidence>
<evidence type="ECO:0000256" key="10">
    <source>
        <dbReference type="SAM" id="Phobius"/>
    </source>
</evidence>
<reference evidence="12 13" key="1">
    <citation type="submission" date="2019-07" db="EMBL/GenBank/DDBJ databases">
        <title>Phenotypic and genotypic antimicrobial resistance traits of Vibrio cholerae non-O1/non-O139 isolated from a large Austrian lake frequently associated with cases of infection.</title>
        <authorList>
            <person name="Lepuschitz S."/>
            <person name="Baron S."/>
            <person name="Larvor E."/>
            <person name="Granier S."/>
            <person name="Pretzer C."/>
            <person name="Mach R.L."/>
            <person name="Farnleitner A.H."/>
            <person name="Ruppitsch W."/>
            <person name="Pleininger S."/>
            <person name="Indra A."/>
            <person name="Kirschner A.K.T."/>
        </authorList>
    </citation>
    <scope>NUCLEOTIDE SEQUENCE [LARGE SCALE GENOMIC DNA]</scope>
    <source>
        <strain evidence="12 13">A12JL36W90</strain>
    </source>
</reference>
<feature type="transmembrane region" description="Helical" evidence="10">
    <location>
        <begin position="180"/>
        <end position="202"/>
    </location>
</feature>
<evidence type="ECO:0000256" key="5">
    <source>
        <dbReference type="ARBA" id="ARBA00022692"/>
    </source>
</evidence>
<evidence type="ECO:0000256" key="4">
    <source>
        <dbReference type="ARBA" id="ARBA00022538"/>
    </source>
</evidence>
<keyword evidence="9 10" id="KW-0472">Membrane</keyword>
<dbReference type="Pfam" id="PF00999">
    <property type="entry name" value="Na_H_Exchanger"/>
    <property type="match status" value="1"/>
</dbReference>
<dbReference type="GO" id="GO:0012505">
    <property type="term" value="C:endomembrane system"/>
    <property type="evidence" value="ECO:0007669"/>
    <property type="project" value="UniProtKB-SubCell"/>
</dbReference>
<feature type="transmembrane region" description="Helical" evidence="10">
    <location>
        <begin position="55"/>
        <end position="72"/>
    </location>
</feature>
<dbReference type="PANTHER" id="PTHR46157:SF4">
    <property type="entry name" value="K(+) EFFLUX ANTIPORTER 3, CHLOROPLASTIC"/>
    <property type="match status" value="1"/>
</dbReference>
<evidence type="ECO:0000313" key="12">
    <source>
        <dbReference type="EMBL" id="TQP10774.1"/>
    </source>
</evidence>
<feature type="transmembrane region" description="Helical" evidence="10">
    <location>
        <begin position="266"/>
        <end position="285"/>
    </location>
</feature>
<evidence type="ECO:0000256" key="3">
    <source>
        <dbReference type="ARBA" id="ARBA00022449"/>
    </source>
</evidence>
<feature type="transmembrane region" description="Helical" evidence="10">
    <location>
        <begin position="6"/>
        <end position="24"/>
    </location>
</feature>
<dbReference type="Gene3D" id="1.20.1530.20">
    <property type="match status" value="1"/>
</dbReference>
<dbReference type="AlphaFoldDB" id="A0A544BL16"/>
<feature type="transmembrane region" description="Helical" evidence="10">
    <location>
        <begin position="291"/>
        <end position="314"/>
    </location>
</feature>